<evidence type="ECO:0000313" key="1">
    <source>
        <dbReference type="EMBL" id="MFD1871646.1"/>
    </source>
</evidence>
<dbReference type="PROSITE" id="PS51257">
    <property type="entry name" value="PROKAR_LIPOPROTEIN"/>
    <property type="match status" value="1"/>
</dbReference>
<accession>A0ABW4QR11</accession>
<protein>
    <recommendedName>
        <fullName evidence="3">Exo-alpha-sialidase</fullName>
    </recommendedName>
</protein>
<organism evidence="1 2">
    <name type="scientific">Hymenobacter bucti</name>
    <dbReference type="NCBI Taxonomy" id="1844114"/>
    <lineage>
        <taxon>Bacteria</taxon>
        <taxon>Pseudomonadati</taxon>
        <taxon>Bacteroidota</taxon>
        <taxon>Cytophagia</taxon>
        <taxon>Cytophagales</taxon>
        <taxon>Hymenobacteraceae</taxon>
        <taxon>Hymenobacter</taxon>
    </lineage>
</organism>
<keyword evidence="2" id="KW-1185">Reference proteome</keyword>
<proteinExistence type="predicted"/>
<sequence>MRKLLLYNLLGAVVLLSACKKEIEKIVVQDRQYSWMPDKGFTDSFGILLGAGKGPTGLYFQQPGGFAALQGPAAGPLRYTQYLSWGSGNLTTRYLIGPEFLATYRDTLVYLTANTQPVTSGAGGLIRLKKIDPKALYVEPNTASFISFAALSKNNYLLFPYESGRYDFKNRLVLAHITTTFGINFPIYTAQSKIIELPIVQGYNGYKPRLLTAIDDYFLVDCGSEGLFKVTEAGSFRQVLPANSEAYAFFKWQGALWAGLGNSKLATSTDNGDNWQVTAGGPDLRSTTVHLVGDSLVVMTHLYGGGRLYTLNLNLAKQKWHLRQLKDDGLNQTAINDLQTWGDTVYLATSSGLFKRSLRTFFESKPKP</sequence>
<dbReference type="EMBL" id="JBHUFD010000001">
    <property type="protein sequence ID" value="MFD1871646.1"/>
    <property type="molecule type" value="Genomic_DNA"/>
</dbReference>
<evidence type="ECO:0008006" key="3">
    <source>
        <dbReference type="Google" id="ProtNLM"/>
    </source>
</evidence>
<evidence type="ECO:0000313" key="2">
    <source>
        <dbReference type="Proteomes" id="UP001597197"/>
    </source>
</evidence>
<gene>
    <name evidence="1" type="ORF">ACFSDX_04365</name>
</gene>
<comment type="caution">
    <text evidence="1">The sequence shown here is derived from an EMBL/GenBank/DDBJ whole genome shotgun (WGS) entry which is preliminary data.</text>
</comment>
<dbReference type="Proteomes" id="UP001597197">
    <property type="component" value="Unassembled WGS sequence"/>
</dbReference>
<reference evidence="2" key="1">
    <citation type="journal article" date="2019" name="Int. J. Syst. Evol. Microbiol.">
        <title>The Global Catalogue of Microorganisms (GCM) 10K type strain sequencing project: providing services to taxonomists for standard genome sequencing and annotation.</title>
        <authorList>
            <consortium name="The Broad Institute Genomics Platform"/>
            <consortium name="The Broad Institute Genome Sequencing Center for Infectious Disease"/>
            <person name="Wu L."/>
            <person name="Ma J."/>
        </authorList>
    </citation>
    <scope>NUCLEOTIDE SEQUENCE [LARGE SCALE GENOMIC DNA]</scope>
    <source>
        <strain evidence="2">CGMCC 1.15795</strain>
    </source>
</reference>
<dbReference type="RefSeq" id="WP_382311960.1">
    <property type="nucleotide sequence ID" value="NZ_JBHUFD010000001.1"/>
</dbReference>
<dbReference type="SUPFAM" id="SSF50939">
    <property type="entry name" value="Sialidases"/>
    <property type="match status" value="1"/>
</dbReference>
<name>A0ABW4QR11_9BACT</name>
<dbReference type="InterPro" id="IPR036278">
    <property type="entry name" value="Sialidase_sf"/>
</dbReference>